<dbReference type="InterPro" id="IPR010255">
    <property type="entry name" value="Haem_peroxidase_sf"/>
</dbReference>
<keyword evidence="1 8" id="KW-0575">Peroxidase</keyword>
<feature type="region of interest" description="Disordered" evidence="10">
    <location>
        <begin position="327"/>
        <end position="353"/>
    </location>
</feature>
<keyword evidence="2 8" id="KW-0349">Heme</keyword>
<dbReference type="EC" id="1.11.1.21" evidence="8 9"/>
<comment type="subunit">
    <text evidence="8">Homodimer or homotetramer.</text>
</comment>
<dbReference type="PRINTS" id="PR00458">
    <property type="entry name" value="PEROXIDASE"/>
</dbReference>
<comment type="caution">
    <text evidence="12">The sequence shown here is derived from an EMBL/GenBank/DDBJ whole genome shotgun (WGS) entry which is preliminary data.</text>
</comment>
<dbReference type="CDD" id="cd00649">
    <property type="entry name" value="catalase_peroxidase_1"/>
    <property type="match status" value="1"/>
</dbReference>
<dbReference type="CDD" id="cd08200">
    <property type="entry name" value="catalase_peroxidase_2"/>
    <property type="match status" value="1"/>
</dbReference>
<dbReference type="Proteomes" id="UP001500822">
    <property type="component" value="Unassembled WGS sequence"/>
</dbReference>
<dbReference type="PROSITE" id="PS00435">
    <property type="entry name" value="PEROXIDASE_1"/>
    <property type="match status" value="1"/>
</dbReference>
<evidence type="ECO:0000256" key="5">
    <source>
        <dbReference type="ARBA" id="ARBA00023004"/>
    </source>
</evidence>
<dbReference type="SUPFAM" id="SSF48113">
    <property type="entry name" value="Heme-dependent peroxidases"/>
    <property type="match status" value="2"/>
</dbReference>
<dbReference type="Pfam" id="PF00141">
    <property type="entry name" value="peroxidase"/>
    <property type="match status" value="2"/>
</dbReference>
<dbReference type="HAMAP" id="MF_01961">
    <property type="entry name" value="Catal_peroxid"/>
    <property type="match status" value="1"/>
</dbReference>
<dbReference type="InterPro" id="IPR000763">
    <property type="entry name" value="Catalase_peroxidase"/>
</dbReference>
<dbReference type="PANTHER" id="PTHR30555">
    <property type="entry name" value="HYDROPEROXIDASE I, BIFUNCTIONAL CATALASE-PEROXIDASE"/>
    <property type="match status" value="1"/>
</dbReference>
<dbReference type="PANTHER" id="PTHR30555:SF0">
    <property type="entry name" value="CATALASE-PEROXIDASE"/>
    <property type="match status" value="1"/>
</dbReference>
<name>A0ABP8Z8C6_9ACTN</name>
<dbReference type="PROSITE" id="PS50873">
    <property type="entry name" value="PEROXIDASE_4"/>
    <property type="match status" value="1"/>
</dbReference>
<keyword evidence="13" id="KW-1185">Reference proteome</keyword>
<evidence type="ECO:0000256" key="9">
    <source>
        <dbReference type="RuleBase" id="RU003451"/>
    </source>
</evidence>
<feature type="cross-link" description="Tryptophyl-tyrosyl-methioninium (Tyr-Met) (with Trp-86)" evidence="8">
    <location>
        <begin position="208"/>
        <end position="234"/>
    </location>
</feature>
<keyword evidence="6 8" id="KW-0376">Hydrogen peroxide</keyword>
<protein>
    <recommendedName>
        <fullName evidence="8 9">Catalase-peroxidase</fullName>
        <shortName evidence="8">CP</shortName>
        <ecNumber evidence="8 9">1.11.1.21</ecNumber>
    </recommendedName>
    <alternativeName>
        <fullName evidence="8">Peroxidase/catalase</fullName>
    </alternativeName>
</protein>
<feature type="domain" description="Plant heme peroxidase family profile" evidence="11">
    <location>
        <begin position="106"/>
        <end position="407"/>
    </location>
</feature>
<organism evidence="12 13">
    <name type="scientific">Gordonia alkaliphila</name>
    <dbReference type="NCBI Taxonomy" id="1053547"/>
    <lineage>
        <taxon>Bacteria</taxon>
        <taxon>Bacillati</taxon>
        <taxon>Actinomycetota</taxon>
        <taxon>Actinomycetes</taxon>
        <taxon>Mycobacteriales</taxon>
        <taxon>Gordoniaceae</taxon>
        <taxon>Gordonia</taxon>
    </lineage>
</organism>
<keyword evidence="5 8" id="KW-0408">Iron</keyword>
<proteinExistence type="inferred from homology"/>
<evidence type="ECO:0000256" key="2">
    <source>
        <dbReference type="ARBA" id="ARBA00022617"/>
    </source>
</evidence>
<evidence type="ECO:0000256" key="3">
    <source>
        <dbReference type="ARBA" id="ARBA00022723"/>
    </source>
</evidence>
<dbReference type="Gene3D" id="1.10.420.10">
    <property type="entry name" value="Peroxidase, domain 2"/>
    <property type="match status" value="2"/>
</dbReference>
<evidence type="ECO:0000256" key="1">
    <source>
        <dbReference type="ARBA" id="ARBA00022559"/>
    </source>
</evidence>
<accession>A0ABP8Z8C6</accession>
<keyword evidence="4 8" id="KW-0560">Oxidoreductase</keyword>
<reference evidence="13" key="1">
    <citation type="journal article" date="2019" name="Int. J. Syst. Evol. Microbiol.">
        <title>The Global Catalogue of Microorganisms (GCM) 10K type strain sequencing project: providing services to taxonomists for standard genome sequencing and annotation.</title>
        <authorList>
            <consortium name="The Broad Institute Genomics Platform"/>
            <consortium name="The Broad Institute Genome Sequencing Center for Infectious Disease"/>
            <person name="Wu L."/>
            <person name="Ma J."/>
        </authorList>
    </citation>
    <scope>NUCLEOTIDE SEQUENCE [LARGE SCALE GENOMIC DNA]</scope>
    <source>
        <strain evidence="13">JCM 18077</strain>
    </source>
</reference>
<comment type="similarity">
    <text evidence="8 9">Belongs to the peroxidase family. Peroxidase/catalase subfamily.</text>
</comment>
<dbReference type="InterPro" id="IPR019794">
    <property type="entry name" value="Peroxidases_AS"/>
</dbReference>
<dbReference type="Gene3D" id="1.10.520.10">
    <property type="match status" value="2"/>
</dbReference>
<feature type="site" description="Transition state stabilizer" evidence="8">
    <location>
        <position position="83"/>
    </location>
</feature>
<keyword evidence="3 8" id="KW-0479">Metal-binding</keyword>
<feature type="binding site" description="axial binding residue" evidence="8">
    <location>
        <position position="249"/>
    </location>
    <ligand>
        <name>heme b</name>
        <dbReference type="ChEBI" id="CHEBI:60344"/>
    </ligand>
    <ligandPart>
        <name>Fe</name>
        <dbReference type="ChEBI" id="CHEBI:18248"/>
    </ligandPart>
</feature>
<evidence type="ECO:0000256" key="6">
    <source>
        <dbReference type="ARBA" id="ARBA00023324"/>
    </source>
</evidence>
<comment type="caution">
    <text evidence="8">Lacks conserved residue(s) required for the propagation of feature annotation.</text>
</comment>
<dbReference type="PROSITE" id="PS00436">
    <property type="entry name" value="PEROXIDASE_2"/>
    <property type="match status" value="1"/>
</dbReference>
<comment type="PTM">
    <text evidence="8">Formation of the three residue Trp-Tyr-Met cross-link is important for the catalase, but not the peroxidase activity of the enzyme.</text>
</comment>
<dbReference type="NCBIfam" id="NF011635">
    <property type="entry name" value="PRK15061.1"/>
    <property type="match status" value="1"/>
</dbReference>
<comment type="function">
    <text evidence="8">Bifunctional enzyme with both catalase and broad-spectrum peroxidase activity.</text>
</comment>
<evidence type="ECO:0000256" key="10">
    <source>
        <dbReference type="SAM" id="MobiDB-lite"/>
    </source>
</evidence>
<evidence type="ECO:0000313" key="13">
    <source>
        <dbReference type="Proteomes" id="UP001500822"/>
    </source>
</evidence>
<evidence type="ECO:0000256" key="8">
    <source>
        <dbReference type="HAMAP-Rule" id="MF_01961"/>
    </source>
</evidence>
<dbReference type="InterPro" id="IPR019793">
    <property type="entry name" value="Peroxidases_heam-ligand_BS"/>
</dbReference>
<dbReference type="PRINTS" id="PR00460">
    <property type="entry name" value="BPEROXIDASE"/>
</dbReference>
<evidence type="ECO:0000256" key="4">
    <source>
        <dbReference type="ARBA" id="ARBA00023002"/>
    </source>
</evidence>
<comment type="catalytic activity">
    <reaction evidence="7 8 9">
        <text>2 H2O2 = O2 + 2 H2O</text>
        <dbReference type="Rhea" id="RHEA:20309"/>
        <dbReference type="ChEBI" id="CHEBI:15377"/>
        <dbReference type="ChEBI" id="CHEBI:15379"/>
        <dbReference type="ChEBI" id="CHEBI:16240"/>
        <dbReference type="EC" id="1.11.1.21"/>
    </reaction>
</comment>
<comment type="cofactor">
    <cofactor evidence="8">
        <name>heme b</name>
        <dbReference type="ChEBI" id="CHEBI:60344"/>
    </cofactor>
    <text evidence="8">Binds 1 heme b (iron(II)-protoporphyrin IX) group per dimer.</text>
</comment>
<dbReference type="EMBL" id="BAABIE010000008">
    <property type="protein sequence ID" value="GAA4749351.1"/>
    <property type="molecule type" value="Genomic_DNA"/>
</dbReference>
<sequence length="727" mass="80240">MHASMKEPAEGGGNRDWWPNQLNLKLLAENPAEGDPYPSDFDYGRAFDTIDLDELKADLKTVMHDSKSWWPADYGNYGPFFIRMAWHAAGTYRIRDGRGGSGHGMQRFAPLNSWPDNAGLDKARRLLWPLKQKYGAKLSWGDLIIFAGTYAMEEMGMKVFGFAGGRTEKWEPEEIYWGPETEWLGDNRYTGERDLDNPLAAVQMGLIYVNPEGPNGDPDPLKAAIDIRETFARMAMNDEETVALIAGGHTFGKTHGNGPADILGPEPEAAPLEQVGLGWQNPTRTGVGVDAVSSGLEGAWNSTPTTWDNNFFWTLFGYEWELGKSPAGAQQWHPKDNAGATSVPDAGDPEKRHQPMMLTTDLSLRFDPIYEKISRRFLENPKEFEDAYARAWFKLTHRDMGPVSRYRGSLVPSETLIWQDPVPEVDFTLIDEGDIKGLKKKILASGLSLSQLVKAAWASAASYRNSDKRGGANGGRVRLEPQRGWAVNEPDELAHTLEVLAGIADDYNASTEGVVGHLRRGDKHVSFADIVVLAGGVAIEQAAANAGHEITVPFTPGRTDATQEQTDVQSFEAMEPRWDGFRNYLADDATVPGEYLLVDRAQLLGLTAPQMTVLIGGLRVLGANHGGSSHGVLTERADTLSQDFFVNILDMDTKWSPAADGSYVGVDRDSGEQKWTASRVDLVFASNSQLRAYAEVYAQDDSAGKFVEDFAAAWAQVMDNDRFELRR</sequence>
<evidence type="ECO:0000256" key="7">
    <source>
        <dbReference type="ARBA" id="ARBA00049145"/>
    </source>
</evidence>
<dbReference type="InterPro" id="IPR002016">
    <property type="entry name" value="Haem_peroxidase"/>
</dbReference>
<dbReference type="NCBIfam" id="TIGR00198">
    <property type="entry name" value="cat_per_HPI"/>
    <property type="match status" value="1"/>
</dbReference>
<gene>
    <name evidence="8 12" type="primary">katG</name>
    <name evidence="12" type="ORF">GCM10023217_19530</name>
</gene>
<evidence type="ECO:0000313" key="12">
    <source>
        <dbReference type="EMBL" id="GAA4749351.1"/>
    </source>
</evidence>
<feature type="active site" description="Proton acceptor" evidence="8">
    <location>
        <position position="87"/>
    </location>
</feature>
<comment type="catalytic activity">
    <reaction evidence="8 9">
        <text>H2O2 + AH2 = A + 2 H2O</text>
        <dbReference type="Rhea" id="RHEA:30275"/>
        <dbReference type="ChEBI" id="CHEBI:13193"/>
        <dbReference type="ChEBI" id="CHEBI:15377"/>
        <dbReference type="ChEBI" id="CHEBI:16240"/>
        <dbReference type="ChEBI" id="CHEBI:17499"/>
        <dbReference type="EC" id="1.11.1.21"/>
    </reaction>
</comment>
<evidence type="ECO:0000259" key="11">
    <source>
        <dbReference type="PROSITE" id="PS50873"/>
    </source>
</evidence>